<protein>
    <submittedName>
        <fullName evidence="2">Phasin</fullName>
    </submittedName>
</protein>
<dbReference type="Pfam" id="PF09361">
    <property type="entry name" value="Phasin_2"/>
    <property type="match status" value="1"/>
</dbReference>
<feature type="domain" description="Phasin" evidence="1">
    <location>
        <begin position="28"/>
        <end position="122"/>
    </location>
</feature>
<dbReference type="OrthoDB" id="8964077at2"/>
<keyword evidence="3" id="KW-1185">Reference proteome</keyword>
<proteinExistence type="predicted"/>
<comment type="caution">
    <text evidence="2">The sequence shown here is derived from an EMBL/GenBank/DDBJ whole genome shotgun (WGS) entry which is preliminary data.</text>
</comment>
<accession>A0A158J6Z2</accession>
<dbReference type="EMBL" id="FCNW02000063">
    <property type="protein sequence ID" value="SAL64647.1"/>
    <property type="molecule type" value="Genomic_DNA"/>
</dbReference>
<name>A0A158J6Z2_9BURK</name>
<dbReference type="STRING" id="326474.AWB65_06069"/>
<organism evidence="2 3">
    <name type="scientific">Caballeronia humi</name>
    <dbReference type="NCBI Taxonomy" id="326474"/>
    <lineage>
        <taxon>Bacteria</taxon>
        <taxon>Pseudomonadati</taxon>
        <taxon>Pseudomonadota</taxon>
        <taxon>Betaproteobacteria</taxon>
        <taxon>Burkholderiales</taxon>
        <taxon>Burkholderiaceae</taxon>
        <taxon>Caballeronia</taxon>
    </lineage>
</organism>
<gene>
    <name evidence="2" type="ORF">AWB65_06069</name>
</gene>
<dbReference type="AlphaFoldDB" id="A0A158J6Z2"/>
<dbReference type="InterPro" id="IPR010127">
    <property type="entry name" value="Phasin_subfam-1"/>
</dbReference>
<evidence type="ECO:0000313" key="3">
    <source>
        <dbReference type="Proteomes" id="UP000054977"/>
    </source>
</evidence>
<dbReference type="InterPro" id="IPR018968">
    <property type="entry name" value="Phasin"/>
</dbReference>
<dbReference type="NCBIfam" id="TIGR01841">
    <property type="entry name" value="phasin"/>
    <property type="match status" value="1"/>
</dbReference>
<sequence>MSTPFNPLTDFTKMLEQFKFPGVDSTSITESTRKDLEALTEANRLAYEGMQALIRKQTELLNENARAIQTAAQQIQGATPTEVMASQSEFVQKSLQKAFDNMRQLAEIAQQSQTAAIAAMTRRAEENMQALKKITPSK</sequence>
<evidence type="ECO:0000313" key="2">
    <source>
        <dbReference type="EMBL" id="SAL64647.1"/>
    </source>
</evidence>
<evidence type="ECO:0000259" key="1">
    <source>
        <dbReference type="Pfam" id="PF09361"/>
    </source>
</evidence>
<reference evidence="2" key="1">
    <citation type="submission" date="2016-01" db="EMBL/GenBank/DDBJ databases">
        <authorList>
            <person name="Peeters C."/>
        </authorList>
    </citation>
    <scope>NUCLEOTIDE SEQUENCE [LARGE SCALE GENOMIC DNA]</scope>
    <source>
        <strain evidence="2">LMG 22934</strain>
    </source>
</reference>
<dbReference type="Proteomes" id="UP000054977">
    <property type="component" value="Unassembled WGS sequence"/>
</dbReference>